<evidence type="ECO:0000256" key="1">
    <source>
        <dbReference type="SAM" id="MobiDB-lite"/>
    </source>
</evidence>
<feature type="compositionally biased region" description="Low complexity" evidence="1">
    <location>
        <begin position="120"/>
        <end position="138"/>
    </location>
</feature>
<accession>A0ABV9QW17</accession>
<keyword evidence="2" id="KW-0812">Transmembrane</keyword>
<name>A0ABV9QW17_9GAMM</name>
<gene>
    <name evidence="3" type="ORF">ACFO6Q_14485</name>
</gene>
<feature type="compositionally biased region" description="Pro residues" evidence="1">
    <location>
        <begin position="161"/>
        <end position="176"/>
    </location>
</feature>
<comment type="caution">
    <text evidence="3">The sequence shown here is derived from an EMBL/GenBank/DDBJ whole genome shotgun (WGS) entry which is preliminary data.</text>
</comment>
<feature type="region of interest" description="Disordered" evidence="1">
    <location>
        <begin position="83"/>
        <end position="102"/>
    </location>
</feature>
<dbReference type="Proteomes" id="UP001595886">
    <property type="component" value="Unassembled WGS sequence"/>
</dbReference>
<evidence type="ECO:0000313" key="3">
    <source>
        <dbReference type="EMBL" id="MFC4821538.1"/>
    </source>
</evidence>
<keyword evidence="2" id="KW-1133">Transmembrane helix</keyword>
<protein>
    <submittedName>
        <fullName evidence="3">Uncharacterized protein</fullName>
    </submittedName>
</protein>
<feature type="transmembrane region" description="Helical" evidence="2">
    <location>
        <begin position="60"/>
        <end position="80"/>
    </location>
</feature>
<proteinExistence type="predicted"/>
<sequence length="289" mass="30688">MNTPRRPDDELERLLADDGGELGALYRRLPRIEPPRRLDRSVLGEAARAVHGTRPRRQRWLIGFGSAAGLVLAAGVAWHVGHEPLRQPPHEPAHGAPTYVPVQPIDAPARRHEAAPPSPSGLAAPAPAPAASAPSKPAIADEAKATRAARPALEQAAPAPRSAPPPPAAAPEPPAPAAVASPPVEAQQEAAAPAGANTTSAYSANESEALSKQAADTAPKKRERSAGMSAPSSSVELRRDTQLAPEVWLARIEQLVRQGRRQQAIESLQLFRRAHPDWQLPESLRELDD</sequence>
<feature type="compositionally biased region" description="Low complexity" evidence="1">
    <location>
        <begin position="177"/>
        <end position="201"/>
    </location>
</feature>
<reference evidence="4" key="1">
    <citation type="journal article" date="2019" name="Int. J. Syst. Evol. Microbiol.">
        <title>The Global Catalogue of Microorganisms (GCM) 10K type strain sequencing project: providing services to taxonomists for standard genome sequencing and annotation.</title>
        <authorList>
            <consortium name="The Broad Institute Genomics Platform"/>
            <consortium name="The Broad Institute Genome Sequencing Center for Infectious Disease"/>
            <person name="Wu L."/>
            <person name="Ma J."/>
        </authorList>
    </citation>
    <scope>NUCLEOTIDE SEQUENCE [LARGE SCALE GENOMIC DNA]</scope>
    <source>
        <strain evidence="4">CCUG 30340</strain>
    </source>
</reference>
<evidence type="ECO:0000313" key="4">
    <source>
        <dbReference type="Proteomes" id="UP001595886"/>
    </source>
</evidence>
<organism evidence="3 4">
    <name type="scientific">Dokdonella ginsengisoli</name>
    <dbReference type="NCBI Taxonomy" id="363846"/>
    <lineage>
        <taxon>Bacteria</taxon>
        <taxon>Pseudomonadati</taxon>
        <taxon>Pseudomonadota</taxon>
        <taxon>Gammaproteobacteria</taxon>
        <taxon>Lysobacterales</taxon>
        <taxon>Rhodanobacteraceae</taxon>
        <taxon>Dokdonella</taxon>
    </lineage>
</organism>
<keyword evidence="4" id="KW-1185">Reference proteome</keyword>
<feature type="compositionally biased region" description="Low complexity" evidence="1">
    <location>
        <begin position="146"/>
        <end position="160"/>
    </location>
</feature>
<dbReference type="RefSeq" id="WP_380021815.1">
    <property type="nucleotide sequence ID" value="NZ_JBHSHD010000010.1"/>
</dbReference>
<evidence type="ECO:0000256" key="2">
    <source>
        <dbReference type="SAM" id="Phobius"/>
    </source>
</evidence>
<dbReference type="EMBL" id="JBHSHD010000010">
    <property type="protein sequence ID" value="MFC4821538.1"/>
    <property type="molecule type" value="Genomic_DNA"/>
</dbReference>
<keyword evidence="2" id="KW-0472">Membrane</keyword>
<feature type="compositionally biased region" description="Basic and acidic residues" evidence="1">
    <location>
        <begin position="83"/>
        <end position="93"/>
    </location>
</feature>
<feature type="region of interest" description="Disordered" evidence="1">
    <location>
        <begin position="109"/>
        <end position="243"/>
    </location>
</feature>